<dbReference type="InterPro" id="IPR051461">
    <property type="entry name" value="UPF0750_membrane"/>
</dbReference>
<protein>
    <submittedName>
        <fullName evidence="7">YitT family protein</fullName>
    </submittedName>
</protein>
<name>A0A372LIC3_9BACI</name>
<sequence length="206" mass="23324">MFYWEIISYGYLTVGAVIQGIGMALFLFPNSIPSGGAAGIAILMNHFLHMTIGVCLWFANLMSLTLALKYFGYQWTLRTIFSVSVTSFTVNWVTAFWYIPEWNIIMDLICGSLFYGAGVGILIRYGSSSGGMVVFALVLAMYKKMSPGKAMFWMNISIFILTAIIIDFKIVIYAVICQFSSTKIIDFVNTYKIRFSLFQDVAWRRK</sequence>
<feature type="transmembrane region" description="Helical" evidence="6">
    <location>
        <begin position="80"/>
        <end position="100"/>
    </location>
</feature>
<organism evidence="7 8">
    <name type="scientific">Peribacillus glennii</name>
    <dbReference type="NCBI Taxonomy" id="2303991"/>
    <lineage>
        <taxon>Bacteria</taxon>
        <taxon>Bacillati</taxon>
        <taxon>Bacillota</taxon>
        <taxon>Bacilli</taxon>
        <taxon>Bacillales</taxon>
        <taxon>Bacillaceae</taxon>
        <taxon>Peribacillus</taxon>
    </lineage>
</organism>
<feature type="transmembrane region" description="Helical" evidence="6">
    <location>
        <begin position="47"/>
        <end position="68"/>
    </location>
</feature>
<keyword evidence="8" id="KW-1185">Reference proteome</keyword>
<keyword evidence="2" id="KW-1003">Cell membrane</keyword>
<keyword evidence="3 6" id="KW-0812">Transmembrane</keyword>
<evidence type="ECO:0000256" key="4">
    <source>
        <dbReference type="ARBA" id="ARBA00022989"/>
    </source>
</evidence>
<feature type="transmembrane region" description="Helical" evidence="6">
    <location>
        <begin position="112"/>
        <end position="140"/>
    </location>
</feature>
<evidence type="ECO:0000256" key="1">
    <source>
        <dbReference type="ARBA" id="ARBA00004651"/>
    </source>
</evidence>
<dbReference type="InterPro" id="IPR003740">
    <property type="entry name" value="YitT"/>
</dbReference>
<dbReference type="EMBL" id="QVTD01000003">
    <property type="protein sequence ID" value="RFU66028.1"/>
    <property type="molecule type" value="Genomic_DNA"/>
</dbReference>
<proteinExistence type="predicted"/>
<dbReference type="PANTHER" id="PTHR33545">
    <property type="entry name" value="UPF0750 MEMBRANE PROTEIN YITT-RELATED"/>
    <property type="match status" value="1"/>
</dbReference>
<comment type="subcellular location">
    <subcellularLocation>
        <location evidence="1">Cell membrane</location>
        <topology evidence="1">Multi-pass membrane protein</topology>
    </subcellularLocation>
</comment>
<dbReference type="Proteomes" id="UP000262939">
    <property type="component" value="Unassembled WGS sequence"/>
</dbReference>
<dbReference type="PANTHER" id="PTHR33545:SF9">
    <property type="entry name" value="UPF0750 MEMBRANE PROTEIN YITE"/>
    <property type="match status" value="1"/>
</dbReference>
<reference evidence="7 8" key="1">
    <citation type="submission" date="2018-08" db="EMBL/GenBank/DDBJ databases">
        <title>Bacillus chawlae sp. nov., Bacillus glennii sp. nov., and Bacillus saganii sp. nov. Isolated from the Vehicle Assembly Building at Kennedy Space Center where the Viking Spacecraft were Assembled.</title>
        <authorList>
            <person name="Seuylemezian A."/>
            <person name="Vaishampayan P."/>
        </authorList>
    </citation>
    <scope>NUCLEOTIDE SEQUENCE [LARGE SCALE GENOMIC DNA]</scope>
    <source>
        <strain evidence="7 8">V44-8</strain>
    </source>
</reference>
<evidence type="ECO:0000256" key="6">
    <source>
        <dbReference type="SAM" id="Phobius"/>
    </source>
</evidence>
<dbReference type="AlphaFoldDB" id="A0A372LIC3"/>
<feature type="transmembrane region" description="Helical" evidence="6">
    <location>
        <begin position="152"/>
        <end position="176"/>
    </location>
</feature>
<evidence type="ECO:0000256" key="3">
    <source>
        <dbReference type="ARBA" id="ARBA00022692"/>
    </source>
</evidence>
<dbReference type="OrthoDB" id="2182285at2"/>
<gene>
    <name evidence="7" type="ORF">D0466_03315</name>
</gene>
<feature type="transmembrane region" description="Helical" evidence="6">
    <location>
        <begin position="7"/>
        <end position="27"/>
    </location>
</feature>
<comment type="caution">
    <text evidence="7">The sequence shown here is derived from an EMBL/GenBank/DDBJ whole genome shotgun (WGS) entry which is preliminary data.</text>
</comment>
<evidence type="ECO:0000256" key="2">
    <source>
        <dbReference type="ARBA" id="ARBA00022475"/>
    </source>
</evidence>
<keyword evidence="5 6" id="KW-0472">Membrane</keyword>
<accession>A0A372LIC3</accession>
<evidence type="ECO:0000256" key="5">
    <source>
        <dbReference type="ARBA" id="ARBA00023136"/>
    </source>
</evidence>
<evidence type="ECO:0000313" key="8">
    <source>
        <dbReference type="Proteomes" id="UP000262939"/>
    </source>
</evidence>
<dbReference type="Pfam" id="PF02588">
    <property type="entry name" value="YitT_membrane"/>
    <property type="match status" value="1"/>
</dbReference>
<dbReference type="GO" id="GO:0005886">
    <property type="term" value="C:plasma membrane"/>
    <property type="evidence" value="ECO:0007669"/>
    <property type="project" value="UniProtKB-SubCell"/>
</dbReference>
<keyword evidence="4 6" id="KW-1133">Transmembrane helix</keyword>
<evidence type="ECO:0000313" key="7">
    <source>
        <dbReference type="EMBL" id="RFU66028.1"/>
    </source>
</evidence>